<feature type="compositionally biased region" description="Low complexity" evidence="2">
    <location>
        <begin position="53"/>
        <end position="64"/>
    </location>
</feature>
<evidence type="ECO:0000313" key="4">
    <source>
        <dbReference type="Proteomes" id="UP001501920"/>
    </source>
</evidence>
<dbReference type="Ensembl" id="ENSPNAT00000047237.1">
    <property type="protein sequence ID" value="ENSPNAP00000072885.1"/>
    <property type="gene ID" value="ENSPNAG00000013331.2"/>
</dbReference>
<keyword evidence="1" id="KW-0175">Coiled coil</keyword>
<dbReference type="InterPro" id="IPR033545">
    <property type="entry name" value="CEP89"/>
</dbReference>
<feature type="coiled-coil region" evidence="1">
    <location>
        <begin position="677"/>
        <end position="711"/>
    </location>
</feature>
<evidence type="ECO:0008006" key="5">
    <source>
        <dbReference type="Google" id="ProtNLM"/>
    </source>
</evidence>
<gene>
    <name evidence="3" type="primary">CEP89</name>
</gene>
<reference evidence="3" key="2">
    <citation type="submission" date="2025-08" db="UniProtKB">
        <authorList>
            <consortium name="Ensembl"/>
        </authorList>
    </citation>
    <scope>IDENTIFICATION</scope>
</reference>
<feature type="coiled-coil region" evidence="1">
    <location>
        <begin position="378"/>
        <end position="591"/>
    </location>
</feature>
<dbReference type="AlphaFoldDB" id="A0AAR2L8K3"/>
<dbReference type="GeneTree" id="ENSGT00940000166619"/>
<accession>A0AAR2L8K3</accession>
<reference evidence="3" key="3">
    <citation type="submission" date="2025-09" db="UniProtKB">
        <authorList>
            <consortium name="Ensembl"/>
        </authorList>
    </citation>
    <scope>IDENTIFICATION</scope>
</reference>
<feature type="region of interest" description="Disordered" evidence="2">
    <location>
        <begin position="27"/>
        <end position="152"/>
    </location>
</feature>
<dbReference type="GO" id="GO:0060271">
    <property type="term" value="P:cilium assembly"/>
    <property type="evidence" value="ECO:0007669"/>
    <property type="project" value="InterPro"/>
</dbReference>
<reference evidence="3 4" key="1">
    <citation type="submission" date="2020-10" db="EMBL/GenBank/DDBJ databases">
        <title>Pygocentrus nattereri (red-bellied piranha) genome, fPygNat1, primary haplotype.</title>
        <authorList>
            <person name="Myers G."/>
            <person name="Meyer A."/>
            <person name="Karagic N."/>
            <person name="Pippel M."/>
            <person name="Winkler S."/>
            <person name="Tracey A."/>
            <person name="Wood J."/>
            <person name="Formenti G."/>
            <person name="Howe K."/>
            <person name="Fedrigo O."/>
            <person name="Jarvis E.D."/>
        </authorList>
    </citation>
    <scope>NUCLEOTIDE SEQUENCE [LARGE SCALE GENOMIC DNA]</scope>
</reference>
<organism evidence="3 4">
    <name type="scientific">Pygocentrus nattereri</name>
    <name type="common">Red-bellied piranha</name>
    <dbReference type="NCBI Taxonomy" id="42514"/>
    <lineage>
        <taxon>Eukaryota</taxon>
        <taxon>Metazoa</taxon>
        <taxon>Chordata</taxon>
        <taxon>Craniata</taxon>
        <taxon>Vertebrata</taxon>
        <taxon>Euteleostomi</taxon>
        <taxon>Actinopterygii</taxon>
        <taxon>Neopterygii</taxon>
        <taxon>Teleostei</taxon>
        <taxon>Ostariophysi</taxon>
        <taxon>Characiformes</taxon>
        <taxon>Characoidei</taxon>
        <taxon>Pygocentrus</taxon>
    </lineage>
</organism>
<feature type="region of interest" description="Disordered" evidence="2">
    <location>
        <begin position="276"/>
        <end position="298"/>
    </location>
</feature>
<keyword evidence="4" id="KW-1185">Reference proteome</keyword>
<dbReference type="PANTHER" id="PTHR36170">
    <property type="entry name" value="CENTROSOMAL PROTEIN OF 89 KDA"/>
    <property type="match status" value="1"/>
</dbReference>
<evidence type="ECO:0000256" key="2">
    <source>
        <dbReference type="SAM" id="MobiDB-lite"/>
    </source>
</evidence>
<evidence type="ECO:0000256" key="1">
    <source>
        <dbReference type="SAM" id="Coils"/>
    </source>
</evidence>
<dbReference type="GO" id="GO:0097539">
    <property type="term" value="C:ciliary transition fiber"/>
    <property type="evidence" value="ECO:0007669"/>
    <property type="project" value="TreeGrafter"/>
</dbReference>
<feature type="compositionally biased region" description="Pro residues" evidence="2">
    <location>
        <begin position="33"/>
        <end position="48"/>
    </location>
</feature>
<dbReference type="GO" id="GO:0007005">
    <property type="term" value="P:mitochondrion organization"/>
    <property type="evidence" value="ECO:0007669"/>
    <property type="project" value="InterPro"/>
</dbReference>
<protein>
    <recommendedName>
        <fullName evidence="5">Centrosomal protein of 89 kDa</fullName>
    </recommendedName>
</protein>
<proteinExistence type="predicted"/>
<dbReference type="GO" id="GO:0007268">
    <property type="term" value="P:chemical synaptic transmission"/>
    <property type="evidence" value="ECO:0007669"/>
    <property type="project" value="InterPro"/>
</dbReference>
<dbReference type="GO" id="GO:0045202">
    <property type="term" value="C:synapse"/>
    <property type="evidence" value="ECO:0007669"/>
    <property type="project" value="GOC"/>
</dbReference>
<evidence type="ECO:0000313" key="3">
    <source>
        <dbReference type="Ensembl" id="ENSPNAP00000072885.1"/>
    </source>
</evidence>
<name>A0AAR2L8K3_PYGNA</name>
<feature type="region of interest" description="Disordered" evidence="2">
    <location>
        <begin position="197"/>
        <end position="227"/>
    </location>
</feature>
<dbReference type="PANTHER" id="PTHR36170:SF1">
    <property type="entry name" value="CENTROSOMAL PROTEIN OF 89 KDA"/>
    <property type="match status" value="1"/>
</dbReference>
<dbReference type="GO" id="GO:0005814">
    <property type="term" value="C:centriole"/>
    <property type="evidence" value="ECO:0007669"/>
    <property type="project" value="InterPro"/>
</dbReference>
<feature type="compositionally biased region" description="Polar residues" evidence="2">
    <location>
        <begin position="289"/>
        <end position="298"/>
    </location>
</feature>
<feature type="compositionally biased region" description="Basic residues" evidence="2">
    <location>
        <begin position="208"/>
        <end position="220"/>
    </location>
</feature>
<feature type="compositionally biased region" description="Polar residues" evidence="2">
    <location>
        <begin position="197"/>
        <end position="207"/>
    </location>
</feature>
<feature type="compositionally biased region" description="Acidic residues" evidence="2">
    <location>
        <begin position="122"/>
        <end position="143"/>
    </location>
</feature>
<sequence>MSKFSFSFRRSERKAFKHIAHGLIPAATIAPRPAVPRTPPPRSPNPSPERPRSALAAAILSSSLTGRTVAIPPPRHRSYSESDCSHTDSQTGFEPYASTALYTRDQWPDSMAGRPRLPSPQPDDDDDDDDDDDEEEEIEDTERDESHVYQSVEIQSRDLDIDAVYATPLKQVVVMRSDLFTRSLTYFLSDLNEDLSAQSPKSLTTSTPKRKTSMMKKSPSRGREQDKVNEAYRSAVELQQKLVQELREHNQALCAGNEALERRCSEKSQQILQLQQQLMHSPRERSHSTGESSELLSLRQQAQELVDENDGLKMTVHRLNVELSRYQARFKPLTKEECSQSGGLPVKRPSPPWLLDMKYLSPLLLAYEDQLMERDKLLKSCEEEVKRLRVRSEEVIQENEKLHAELGKRSSVSNKEWRQLQDQARLVLEENQVLIEQLELQHTKAKETHTKHTQEVCKVSKQVMLLEAEKHALEAELETVRKELQTLKVEFQKTCTTLQNSVSWGEHNSTTDKLKRQMEEEERIKSAEIKELQACVNALQAEKRTLLVEKTNLSTDVKHLENELQLAHQANRKAQRRIDLLKQQVEDSLEKELVAHQYLTSVVTLAEKTTYERDQLMHMASCLEKDKQGVLTRIIEGTVRLGKLQEKVKVFKQQARAGVCALGRRLQEQEQDFAGKAATFQREIQHLQAQLRERQEQLHGALQQKRAVENELEVVWEAAARENQHLQSMVMGVSRADGSLSPVTVPAVLGCSGLSQAWTLRPLDSLDQSERPSSTVPPPFTSRHNGLPPSVQHSPGYKSDNPSSDESQKNGLDFYS</sequence>
<dbReference type="Proteomes" id="UP001501920">
    <property type="component" value="Chromosome 25"/>
</dbReference>
<feature type="region of interest" description="Disordered" evidence="2">
    <location>
        <begin position="764"/>
        <end position="816"/>
    </location>
</feature>